<dbReference type="PANTHER" id="PTHR30371">
    <property type="entry name" value="SEC-INDEPENDENT PROTEIN TRANSLOCASE PROTEIN TATC"/>
    <property type="match status" value="1"/>
</dbReference>
<dbReference type="GO" id="GO:0065002">
    <property type="term" value="P:intracellular protein transmembrane transport"/>
    <property type="evidence" value="ECO:0007669"/>
    <property type="project" value="TreeGrafter"/>
</dbReference>
<comment type="caution">
    <text evidence="9">The sequence shown here is derived from an EMBL/GenBank/DDBJ whole genome shotgun (WGS) entry which is preliminary data.</text>
</comment>
<dbReference type="EMBL" id="SMKU01000380">
    <property type="protein sequence ID" value="TDD66651.1"/>
    <property type="molecule type" value="Genomic_DNA"/>
</dbReference>
<evidence type="ECO:0000313" key="10">
    <source>
        <dbReference type="Proteomes" id="UP000294513"/>
    </source>
</evidence>
<feature type="transmembrane region" description="Helical" evidence="7">
    <location>
        <begin position="206"/>
        <end position="222"/>
    </location>
</feature>
<reference evidence="9 10" key="1">
    <citation type="submission" date="2019-03" db="EMBL/GenBank/DDBJ databases">
        <title>Draft genome sequences of novel Actinobacteria.</title>
        <authorList>
            <person name="Sahin N."/>
            <person name="Ay H."/>
            <person name="Saygin H."/>
        </authorList>
    </citation>
    <scope>NUCLEOTIDE SEQUENCE [LARGE SCALE GENOMIC DNA]</scope>
    <source>
        <strain evidence="9 10">H3C3</strain>
    </source>
</reference>
<evidence type="ECO:0000256" key="5">
    <source>
        <dbReference type="ARBA" id="ARBA00023010"/>
    </source>
</evidence>
<dbReference type="GO" id="GO:0009977">
    <property type="term" value="F:proton motive force dependent protein transmembrane transporter activity"/>
    <property type="evidence" value="ECO:0007669"/>
    <property type="project" value="TreeGrafter"/>
</dbReference>
<feature type="compositionally biased region" description="Basic and acidic residues" evidence="8">
    <location>
        <begin position="284"/>
        <end position="298"/>
    </location>
</feature>
<comment type="similarity">
    <text evidence="7">Belongs to the TatC family.</text>
</comment>
<feature type="region of interest" description="Disordered" evidence="8">
    <location>
        <begin position="279"/>
        <end position="298"/>
    </location>
</feature>
<dbReference type="Proteomes" id="UP000294513">
    <property type="component" value="Unassembled WGS sequence"/>
</dbReference>
<keyword evidence="3 7" id="KW-0653">Protein transport</keyword>
<dbReference type="Pfam" id="PF00902">
    <property type="entry name" value="TatC"/>
    <property type="match status" value="1"/>
</dbReference>
<feature type="compositionally biased region" description="Acidic residues" evidence="8">
    <location>
        <begin position="259"/>
        <end position="271"/>
    </location>
</feature>
<gene>
    <name evidence="7 9" type="primary">tatC</name>
    <name evidence="9" type="ORF">E1298_40210</name>
</gene>
<keyword evidence="7" id="KW-0813">Transport</keyword>
<feature type="transmembrane region" description="Helical" evidence="7">
    <location>
        <begin position="228"/>
        <end position="247"/>
    </location>
</feature>
<evidence type="ECO:0000256" key="2">
    <source>
        <dbReference type="ARBA" id="ARBA00022692"/>
    </source>
</evidence>
<name>A0A4R5A456_9ACTN</name>
<dbReference type="AlphaFoldDB" id="A0A4R5A456"/>
<feature type="transmembrane region" description="Helical" evidence="7">
    <location>
        <begin position="171"/>
        <end position="194"/>
    </location>
</feature>
<comment type="function">
    <text evidence="7">Part of the twin-arginine translocation (Tat) system that transports large folded proteins containing a characteristic twin-arginine motif in their signal peptide across membranes. Together with TatB, TatC is part of a receptor directly interacting with Tat signal peptides.</text>
</comment>
<dbReference type="InterPro" id="IPR002033">
    <property type="entry name" value="TatC"/>
</dbReference>
<feature type="region of interest" description="Disordered" evidence="8">
    <location>
        <begin position="252"/>
        <end position="271"/>
    </location>
</feature>
<comment type="subunit">
    <text evidence="7">The Tat system comprises two distinct complexes: a TatABC complex, containing multiple copies of TatA, TatB and TatC subunits, and a separate TatA complex, containing only TatA subunits. Substrates initially bind to the TatABC complex, which probably triggers association of the separate TatA complex to form the active translocon.</text>
</comment>
<dbReference type="NCBIfam" id="TIGR00945">
    <property type="entry name" value="tatC"/>
    <property type="match status" value="1"/>
</dbReference>
<protein>
    <recommendedName>
        <fullName evidence="7">Sec-independent protein translocase protein TatC</fullName>
    </recommendedName>
</protein>
<keyword evidence="10" id="KW-1185">Reference proteome</keyword>
<proteinExistence type="inferred from homology"/>
<dbReference type="RefSeq" id="WP_131902635.1">
    <property type="nucleotide sequence ID" value="NZ_SMKU01000380.1"/>
</dbReference>
<evidence type="ECO:0000256" key="1">
    <source>
        <dbReference type="ARBA" id="ARBA00004141"/>
    </source>
</evidence>
<dbReference type="GO" id="GO:0043953">
    <property type="term" value="P:protein transport by the Tat complex"/>
    <property type="evidence" value="ECO:0007669"/>
    <property type="project" value="UniProtKB-UniRule"/>
</dbReference>
<sequence>MKLTRQSAAPDGRMPLMEHLRELRNRLIKAILGLVAGAIIGWIFFAPIWDFIKQPYTRIPPEHCLAGKCDLVVHGIFDGFFVHLKVALIVGALISSPIWLYQIWAFVAPGLYKRERRWTYIFMCAAVPLFLLGGALAYLTMDKGLKIFIGLAPGDTTVLVGVQDYLGYAQAMLFIFGLTFELPLFVVMLNLVGVLTHERIRKSRRLLLFGVFVFAAVATPSQDPFTMLALALPTVVLFEFAELIAFFHDRRKDRAPAPPDDELSDDEASPLDLEEIDAELEKDELEKDQLEKDERTIR</sequence>
<keyword evidence="2 7" id="KW-0812">Transmembrane</keyword>
<keyword evidence="5 7" id="KW-0811">Translocation</keyword>
<evidence type="ECO:0000256" key="4">
    <source>
        <dbReference type="ARBA" id="ARBA00022989"/>
    </source>
</evidence>
<feature type="transmembrane region" description="Helical" evidence="7">
    <location>
        <begin position="120"/>
        <end position="141"/>
    </location>
</feature>
<keyword evidence="4 7" id="KW-1133">Transmembrane helix</keyword>
<feature type="transmembrane region" description="Helical" evidence="7">
    <location>
        <begin position="86"/>
        <end position="108"/>
    </location>
</feature>
<keyword evidence="7" id="KW-1003">Cell membrane</keyword>
<dbReference type="GO" id="GO:0033281">
    <property type="term" value="C:TAT protein transport complex"/>
    <property type="evidence" value="ECO:0007669"/>
    <property type="project" value="UniProtKB-UniRule"/>
</dbReference>
<dbReference type="PRINTS" id="PR01840">
    <property type="entry name" value="TATCFAMILY"/>
</dbReference>
<feature type="transmembrane region" description="Helical" evidence="7">
    <location>
        <begin position="27"/>
        <end position="49"/>
    </location>
</feature>
<evidence type="ECO:0000256" key="3">
    <source>
        <dbReference type="ARBA" id="ARBA00022927"/>
    </source>
</evidence>
<dbReference type="PANTHER" id="PTHR30371:SF0">
    <property type="entry name" value="SEC-INDEPENDENT PROTEIN TRANSLOCASE PROTEIN TATC, CHLOROPLASTIC-RELATED"/>
    <property type="match status" value="1"/>
</dbReference>
<organism evidence="9 10">
    <name type="scientific">Actinomadura rubrisoli</name>
    <dbReference type="NCBI Taxonomy" id="2530368"/>
    <lineage>
        <taxon>Bacteria</taxon>
        <taxon>Bacillati</taxon>
        <taxon>Actinomycetota</taxon>
        <taxon>Actinomycetes</taxon>
        <taxon>Streptosporangiales</taxon>
        <taxon>Thermomonosporaceae</taxon>
        <taxon>Actinomadura</taxon>
    </lineage>
</organism>
<keyword evidence="6 7" id="KW-0472">Membrane</keyword>
<comment type="subcellular location">
    <subcellularLocation>
        <location evidence="7">Cell membrane</location>
        <topology evidence="7">Multi-pass membrane protein</topology>
    </subcellularLocation>
    <subcellularLocation>
        <location evidence="1">Membrane</location>
        <topology evidence="1">Multi-pass membrane protein</topology>
    </subcellularLocation>
</comment>
<accession>A0A4R5A456</accession>
<dbReference type="OrthoDB" id="9777044at2"/>
<evidence type="ECO:0000256" key="7">
    <source>
        <dbReference type="HAMAP-Rule" id="MF_00902"/>
    </source>
</evidence>
<dbReference type="HAMAP" id="MF_00902">
    <property type="entry name" value="TatC"/>
    <property type="match status" value="1"/>
</dbReference>
<evidence type="ECO:0000313" key="9">
    <source>
        <dbReference type="EMBL" id="TDD66651.1"/>
    </source>
</evidence>
<evidence type="ECO:0000256" key="8">
    <source>
        <dbReference type="SAM" id="MobiDB-lite"/>
    </source>
</evidence>
<evidence type="ECO:0000256" key="6">
    <source>
        <dbReference type="ARBA" id="ARBA00023136"/>
    </source>
</evidence>